<dbReference type="SUPFAM" id="SSF47384">
    <property type="entry name" value="Homodimeric domain of signal transducing histidine kinase"/>
    <property type="match status" value="1"/>
</dbReference>
<dbReference type="InterPro" id="IPR003594">
    <property type="entry name" value="HATPase_dom"/>
</dbReference>
<evidence type="ECO:0000256" key="8">
    <source>
        <dbReference type="ARBA" id="ARBA00022989"/>
    </source>
</evidence>
<comment type="caution">
    <text evidence="14">The sequence shown here is derived from an EMBL/GenBank/DDBJ whole genome shotgun (WGS) entry which is preliminary data.</text>
</comment>
<dbReference type="CDD" id="cd00082">
    <property type="entry name" value="HisKA"/>
    <property type="match status" value="1"/>
</dbReference>
<keyword evidence="5" id="KW-0808">Transferase</keyword>
<name>A0A921MLK5_9FIRM</name>
<evidence type="ECO:0000313" key="14">
    <source>
        <dbReference type="EMBL" id="HJG86326.1"/>
    </source>
</evidence>
<protein>
    <recommendedName>
        <fullName evidence="3">histidine kinase</fullName>
        <ecNumber evidence="3">2.7.13.3</ecNumber>
    </recommendedName>
</protein>
<dbReference type="InterPro" id="IPR036097">
    <property type="entry name" value="HisK_dim/P_sf"/>
</dbReference>
<dbReference type="SMART" id="SM00304">
    <property type="entry name" value="HAMP"/>
    <property type="match status" value="1"/>
</dbReference>
<comment type="catalytic activity">
    <reaction evidence="1">
        <text>ATP + protein L-histidine = ADP + protein N-phospho-L-histidine.</text>
        <dbReference type="EC" id="2.7.13.3"/>
    </reaction>
</comment>
<dbReference type="PRINTS" id="PR00344">
    <property type="entry name" value="BCTRLSENSOR"/>
</dbReference>
<keyword evidence="8 11" id="KW-1133">Transmembrane helix</keyword>
<feature type="domain" description="HAMP" evidence="13">
    <location>
        <begin position="212"/>
        <end position="264"/>
    </location>
</feature>
<keyword evidence="6 11" id="KW-0812">Transmembrane</keyword>
<dbReference type="Proteomes" id="UP000760668">
    <property type="component" value="Unassembled WGS sequence"/>
</dbReference>
<dbReference type="Gene3D" id="3.30.565.10">
    <property type="entry name" value="Histidine kinase-like ATPase, C-terminal domain"/>
    <property type="match status" value="1"/>
</dbReference>
<evidence type="ECO:0000256" key="4">
    <source>
        <dbReference type="ARBA" id="ARBA00022553"/>
    </source>
</evidence>
<dbReference type="RefSeq" id="WP_295368927.1">
    <property type="nucleotide sequence ID" value="NZ_DYUC01000043.1"/>
</dbReference>
<dbReference type="FunFam" id="3.30.565.10:FF:000006">
    <property type="entry name" value="Sensor histidine kinase WalK"/>
    <property type="match status" value="1"/>
</dbReference>
<dbReference type="PANTHER" id="PTHR45436:SF5">
    <property type="entry name" value="SENSOR HISTIDINE KINASE TRCS"/>
    <property type="match status" value="1"/>
</dbReference>
<evidence type="ECO:0000256" key="11">
    <source>
        <dbReference type="SAM" id="Phobius"/>
    </source>
</evidence>
<feature type="transmembrane region" description="Helical" evidence="11">
    <location>
        <begin position="28"/>
        <end position="48"/>
    </location>
</feature>
<evidence type="ECO:0000256" key="10">
    <source>
        <dbReference type="ARBA" id="ARBA00023136"/>
    </source>
</evidence>
<dbReference type="GO" id="GO:0000155">
    <property type="term" value="F:phosphorelay sensor kinase activity"/>
    <property type="evidence" value="ECO:0007669"/>
    <property type="project" value="InterPro"/>
</dbReference>
<dbReference type="SMART" id="SM00387">
    <property type="entry name" value="HATPase_c"/>
    <property type="match status" value="1"/>
</dbReference>
<dbReference type="Pfam" id="PF00512">
    <property type="entry name" value="HisKA"/>
    <property type="match status" value="1"/>
</dbReference>
<keyword evidence="10 11" id="KW-0472">Membrane</keyword>
<dbReference type="EC" id="2.7.13.3" evidence="3"/>
<evidence type="ECO:0000259" key="12">
    <source>
        <dbReference type="PROSITE" id="PS50109"/>
    </source>
</evidence>
<evidence type="ECO:0000256" key="5">
    <source>
        <dbReference type="ARBA" id="ARBA00022679"/>
    </source>
</evidence>
<dbReference type="PROSITE" id="PS50885">
    <property type="entry name" value="HAMP"/>
    <property type="match status" value="1"/>
</dbReference>
<dbReference type="CDD" id="cd00075">
    <property type="entry name" value="HATPase"/>
    <property type="match status" value="1"/>
</dbReference>
<evidence type="ECO:0000256" key="9">
    <source>
        <dbReference type="ARBA" id="ARBA00023012"/>
    </source>
</evidence>
<feature type="transmembrane region" description="Helical" evidence="11">
    <location>
        <begin position="195"/>
        <end position="214"/>
    </location>
</feature>
<sequence length="496" mass="54805">MNRKKEKHPGRAAPRKVHLWSSLQTKFALTYIAVIAAVLVLLNTYPLLASRELVETSKQTALQSQASLISSALSSLRTMTYDGADGVFQELRLQDNVDLARIRILVTDASGMIIYDTGETGATIGRYALVGEVVTALKGQGYDVFTCQYQDGVFRNRAAAPVVYRGSIIGAVCLYEYDADQGALLSGVQRNLGRISVVICLVALLLSVVFSRALTRRMGTLLKAIRIVREGEYSHRVQLGGHDELALLADEFDQLTGRLQTTEEVRRRFVSDASHELKTPLASIRLLTDSILQSDHMDLETGKEFVSDIGEEAERLTRITEKLLTLTRMDNAAPVHTEPVDVKYVVEKVEHMLSPLARAVDVTLLCRLDEGCFVRATQDDIYQIAFNLMENAIKYNLPRGTVTVTLFVRGKSVMLRVEDTGVGIPEEDLPKVFDRFYRVDKARSREAGGTGLGLSIVRDTARQHGGSVTVRRRDPEPGTCFEVVFPLCGPEGGSEP</sequence>
<evidence type="ECO:0000259" key="13">
    <source>
        <dbReference type="PROSITE" id="PS50885"/>
    </source>
</evidence>
<evidence type="ECO:0000256" key="7">
    <source>
        <dbReference type="ARBA" id="ARBA00022777"/>
    </source>
</evidence>
<keyword evidence="7 14" id="KW-0418">Kinase</keyword>
<dbReference type="SMART" id="SM00388">
    <property type="entry name" value="HisKA"/>
    <property type="match status" value="1"/>
</dbReference>
<dbReference type="InterPro" id="IPR004358">
    <property type="entry name" value="Sig_transdc_His_kin-like_C"/>
</dbReference>
<dbReference type="InterPro" id="IPR005467">
    <property type="entry name" value="His_kinase_dom"/>
</dbReference>
<dbReference type="PANTHER" id="PTHR45436">
    <property type="entry name" value="SENSOR HISTIDINE KINASE YKOH"/>
    <property type="match status" value="1"/>
</dbReference>
<evidence type="ECO:0000256" key="6">
    <source>
        <dbReference type="ARBA" id="ARBA00022692"/>
    </source>
</evidence>
<dbReference type="InterPro" id="IPR050428">
    <property type="entry name" value="TCS_sensor_his_kinase"/>
</dbReference>
<accession>A0A921MLK5</accession>
<dbReference type="FunFam" id="1.10.287.130:FF:000001">
    <property type="entry name" value="Two-component sensor histidine kinase"/>
    <property type="match status" value="1"/>
</dbReference>
<evidence type="ECO:0000313" key="15">
    <source>
        <dbReference type="Proteomes" id="UP000760668"/>
    </source>
</evidence>
<evidence type="ECO:0000256" key="1">
    <source>
        <dbReference type="ARBA" id="ARBA00000085"/>
    </source>
</evidence>
<dbReference type="Gene3D" id="1.10.287.130">
    <property type="match status" value="1"/>
</dbReference>
<proteinExistence type="predicted"/>
<keyword evidence="9" id="KW-0902">Two-component regulatory system</keyword>
<dbReference type="Pfam" id="PF02518">
    <property type="entry name" value="HATPase_c"/>
    <property type="match status" value="1"/>
</dbReference>
<feature type="domain" description="Histidine kinase" evidence="12">
    <location>
        <begin position="272"/>
        <end position="489"/>
    </location>
</feature>
<dbReference type="AlphaFoldDB" id="A0A921MLK5"/>
<dbReference type="PROSITE" id="PS50109">
    <property type="entry name" value="HIS_KIN"/>
    <property type="match status" value="1"/>
</dbReference>
<dbReference type="InterPro" id="IPR003661">
    <property type="entry name" value="HisK_dim/P_dom"/>
</dbReference>
<dbReference type="SUPFAM" id="SSF158472">
    <property type="entry name" value="HAMP domain-like"/>
    <property type="match status" value="1"/>
</dbReference>
<dbReference type="Pfam" id="PF00672">
    <property type="entry name" value="HAMP"/>
    <property type="match status" value="1"/>
</dbReference>
<dbReference type="GO" id="GO:0005886">
    <property type="term" value="C:plasma membrane"/>
    <property type="evidence" value="ECO:0007669"/>
    <property type="project" value="TreeGrafter"/>
</dbReference>
<keyword evidence="4" id="KW-0597">Phosphoprotein</keyword>
<dbReference type="InterPro" id="IPR003660">
    <property type="entry name" value="HAMP_dom"/>
</dbReference>
<comment type="subcellular location">
    <subcellularLocation>
        <location evidence="2">Membrane</location>
    </subcellularLocation>
</comment>
<reference evidence="14" key="2">
    <citation type="submission" date="2021-09" db="EMBL/GenBank/DDBJ databases">
        <authorList>
            <person name="Gilroy R."/>
        </authorList>
    </citation>
    <scope>NUCLEOTIDE SEQUENCE</scope>
    <source>
        <strain evidence="14">CHK179-5677</strain>
    </source>
</reference>
<dbReference type="CDD" id="cd06225">
    <property type="entry name" value="HAMP"/>
    <property type="match status" value="1"/>
</dbReference>
<reference evidence="14" key="1">
    <citation type="journal article" date="2021" name="PeerJ">
        <title>Extensive microbial diversity within the chicken gut microbiome revealed by metagenomics and culture.</title>
        <authorList>
            <person name="Gilroy R."/>
            <person name="Ravi A."/>
            <person name="Getino M."/>
            <person name="Pursley I."/>
            <person name="Horton D.L."/>
            <person name="Alikhan N.F."/>
            <person name="Baker D."/>
            <person name="Gharbi K."/>
            <person name="Hall N."/>
            <person name="Watson M."/>
            <person name="Adriaenssens E.M."/>
            <person name="Foster-Nyarko E."/>
            <person name="Jarju S."/>
            <person name="Secka A."/>
            <person name="Antonio M."/>
            <person name="Oren A."/>
            <person name="Chaudhuri R.R."/>
            <person name="La Ragione R."/>
            <person name="Hildebrand F."/>
            <person name="Pallen M.J."/>
        </authorList>
    </citation>
    <scope>NUCLEOTIDE SEQUENCE</scope>
    <source>
        <strain evidence="14">CHK179-5677</strain>
    </source>
</reference>
<dbReference type="EMBL" id="DYUC01000043">
    <property type="protein sequence ID" value="HJG86326.1"/>
    <property type="molecule type" value="Genomic_DNA"/>
</dbReference>
<dbReference type="InterPro" id="IPR036890">
    <property type="entry name" value="HATPase_C_sf"/>
</dbReference>
<evidence type="ECO:0000256" key="3">
    <source>
        <dbReference type="ARBA" id="ARBA00012438"/>
    </source>
</evidence>
<dbReference type="Gene3D" id="6.10.340.10">
    <property type="match status" value="1"/>
</dbReference>
<evidence type="ECO:0000256" key="2">
    <source>
        <dbReference type="ARBA" id="ARBA00004370"/>
    </source>
</evidence>
<gene>
    <name evidence="14" type="ORF">K8V01_04775</name>
</gene>
<organism evidence="14 15">
    <name type="scientific">Pseudoflavonifractor capillosus</name>
    <dbReference type="NCBI Taxonomy" id="106588"/>
    <lineage>
        <taxon>Bacteria</taxon>
        <taxon>Bacillati</taxon>
        <taxon>Bacillota</taxon>
        <taxon>Clostridia</taxon>
        <taxon>Eubacteriales</taxon>
        <taxon>Oscillospiraceae</taxon>
        <taxon>Pseudoflavonifractor</taxon>
    </lineage>
</organism>
<dbReference type="SUPFAM" id="SSF55874">
    <property type="entry name" value="ATPase domain of HSP90 chaperone/DNA topoisomerase II/histidine kinase"/>
    <property type="match status" value="1"/>
</dbReference>